<dbReference type="Pfam" id="PF00076">
    <property type="entry name" value="RRM_1"/>
    <property type="match status" value="1"/>
</dbReference>
<dbReference type="InterPro" id="IPR012677">
    <property type="entry name" value="Nucleotide-bd_a/b_plait_sf"/>
</dbReference>
<evidence type="ECO:0000256" key="5">
    <source>
        <dbReference type="SAM" id="MobiDB-lite"/>
    </source>
</evidence>
<evidence type="ECO:0000313" key="8">
    <source>
        <dbReference type="Proteomes" id="UP000236291"/>
    </source>
</evidence>
<dbReference type="Proteomes" id="UP000236291">
    <property type="component" value="Unassembled WGS sequence"/>
</dbReference>
<dbReference type="EMBL" id="ASHM01070950">
    <property type="protein sequence ID" value="PNX55282.1"/>
    <property type="molecule type" value="Genomic_DNA"/>
</dbReference>
<dbReference type="SUPFAM" id="SSF54928">
    <property type="entry name" value="RNA-binding domain, RBD"/>
    <property type="match status" value="1"/>
</dbReference>
<dbReference type="AlphaFoldDB" id="A0A2K3JML8"/>
<feature type="compositionally biased region" description="Basic and acidic residues" evidence="5">
    <location>
        <begin position="193"/>
        <end position="206"/>
    </location>
</feature>
<evidence type="ECO:0000256" key="3">
    <source>
        <dbReference type="ARBA" id="ARBA00023187"/>
    </source>
</evidence>
<keyword evidence="4" id="KW-0694">RNA-binding</keyword>
<comment type="caution">
    <text evidence="7">The sequence shown here is derived from an EMBL/GenBank/DDBJ whole genome shotgun (WGS) entry which is preliminary data.</text>
</comment>
<dbReference type="Gene3D" id="3.30.70.330">
    <property type="match status" value="1"/>
</dbReference>
<evidence type="ECO:0000259" key="6">
    <source>
        <dbReference type="PROSITE" id="PS50102"/>
    </source>
</evidence>
<dbReference type="SMART" id="SM00360">
    <property type="entry name" value="RRM"/>
    <property type="match status" value="1"/>
</dbReference>
<dbReference type="InterPro" id="IPR000504">
    <property type="entry name" value="RRM_dom"/>
</dbReference>
<name>A0A2K3JML8_TRIPR</name>
<keyword evidence="2" id="KW-0747">Spliceosome</keyword>
<evidence type="ECO:0000256" key="1">
    <source>
        <dbReference type="ARBA" id="ARBA00022664"/>
    </source>
</evidence>
<protein>
    <submittedName>
        <fullName evidence="7">RNA recognition motif</fullName>
    </submittedName>
</protein>
<gene>
    <name evidence="7" type="ORF">L195_g048909</name>
</gene>
<dbReference type="InterPro" id="IPR035979">
    <property type="entry name" value="RBD_domain_sf"/>
</dbReference>
<evidence type="ECO:0000256" key="4">
    <source>
        <dbReference type="PROSITE-ProRule" id="PRU00176"/>
    </source>
</evidence>
<dbReference type="GO" id="GO:0003723">
    <property type="term" value="F:RNA binding"/>
    <property type="evidence" value="ECO:0007669"/>
    <property type="project" value="UniProtKB-UniRule"/>
</dbReference>
<evidence type="ECO:0000256" key="2">
    <source>
        <dbReference type="ARBA" id="ARBA00022728"/>
    </source>
</evidence>
<accession>A0A2K3JML8</accession>
<evidence type="ECO:0000313" key="7">
    <source>
        <dbReference type="EMBL" id="PNX55282.1"/>
    </source>
</evidence>
<proteinExistence type="predicted"/>
<dbReference type="GO" id="GO:0008380">
    <property type="term" value="P:RNA splicing"/>
    <property type="evidence" value="ECO:0007669"/>
    <property type="project" value="UniProtKB-KW"/>
</dbReference>
<sequence>SSVTRERISTVDKHTGRRQFAEVRSQQEVNVERRRGEYRCRHASVYVRHGEKELDGKRNCDGVKEKEECQGRNSGYENHRRKGLENLGTELKRYVSFYFTNFPYQLSNFYLRKGFEVCGMLEDVFVPKKRNKRGQPFGFVKFSNVKDVDKLLRALNKVHFGQFCVRARVASFDRYNLTVGQRMETEWPVLTKGNDRPASREDRIGEPRTGNLKDNGGGSESKGPPVQNRVVKDVAPGRGGSDDPKVVRVGEVVVPIGARNELAVKKKGIRSYRTEPDDVA</sequence>
<feature type="domain" description="RRM" evidence="6">
    <location>
        <begin position="95"/>
        <end position="172"/>
    </location>
</feature>
<dbReference type="PROSITE" id="PS50102">
    <property type="entry name" value="RRM"/>
    <property type="match status" value="1"/>
</dbReference>
<organism evidence="7 8">
    <name type="scientific">Trifolium pratense</name>
    <name type="common">Red clover</name>
    <dbReference type="NCBI Taxonomy" id="57577"/>
    <lineage>
        <taxon>Eukaryota</taxon>
        <taxon>Viridiplantae</taxon>
        <taxon>Streptophyta</taxon>
        <taxon>Embryophyta</taxon>
        <taxon>Tracheophyta</taxon>
        <taxon>Spermatophyta</taxon>
        <taxon>Magnoliopsida</taxon>
        <taxon>eudicotyledons</taxon>
        <taxon>Gunneridae</taxon>
        <taxon>Pentapetalae</taxon>
        <taxon>rosids</taxon>
        <taxon>fabids</taxon>
        <taxon>Fabales</taxon>
        <taxon>Fabaceae</taxon>
        <taxon>Papilionoideae</taxon>
        <taxon>50 kb inversion clade</taxon>
        <taxon>NPAAA clade</taxon>
        <taxon>Hologalegina</taxon>
        <taxon>IRL clade</taxon>
        <taxon>Trifolieae</taxon>
        <taxon>Trifolium</taxon>
    </lineage>
</organism>
<feature type="compositionally biased region" description="Basic and acidic residues" evidence="5">
    <location>
        <begin position="1"/>
        <end position="14"/>
    </location>
</feature>
<feature type="non-terminal residue" evidence="7">
    <location>
        <position position="1"/>
    </location>
</feature>
<reference evidence="7 8" key="1">
    <citation type="journal article" date="2014" name="Am. J. Bot.">
        <title>Genome assembly and annotation for red clover (Trifolium pratense; Fabaceae).</title>
        <authorList>
            <person name="Istvanek J."/>
            <person name="Jaros M."/>
            <person name="Krenek A."/>
            <person name="Repkova J."/>
        </authorList>
    </citation>
    <scope>NUCLEOTIDE SEQUENCE [LARGE SCALE GENOMIC DNA]</scope>
    <source>
        <strain evidence="8">cv. Tatra</strain>
        <tissue evidence="7">Young leaves</tissue>
    </source>
</reference>
<feature type="region of interest" description="Disordered" evidence="5">
    <location>
        <begin position="188"/>
        <end position="247"/>
    </location>
</feature>
<dbReference type="PANTHER" id="PTHR23147">
    <property type="entry name" value="SERINE/ARGININE RICH SPLICING FACTOR"/>
    <property type="match status" value="1"/>
</dbReference>
<dbReference type="CDD" id="cd00590">
    <property type="entry name" value="RRM_SF"/>
    <property type="match status" value="1"/>
</dbReference>
<dbReference type="GO" id="GO:0006397">
    <property type="term" value="P:mRNA processing"/>
    <property type="evidence" value="ECO:0007669"/>
    <property type="project" value="UniProtKB-KW"/>
</dbReference>
<dbReference type="InterPro" id="IPR050907">
    <property type="entry name" value="SRSF"/>
</dbReference>
<reference evidence="7 8" key="2">
    <citation type="journal article" date="2017" name="Front. Plant Sci.">
        <title>Gene Classification and Mining of Molecular Markers Useful in Red Clover (Trifolium pratense) Breeding.</title>
        <authorList>
            <person name="Istvanek J."/>
            <person name="Dluhosova J."/>
            <person name="Dluhos P."/>
            <person name="Patkova L."/>
            <person name="Nedelnik J."/>
            <person name="Repkova J."/>
        </authorList>
    </citation>
    <scope>NUCLEOTIDE SEQUENCE [LARGE SCALE GENOMIC DNA]</scope>
    <source>
        <strain evidence="8">cv. Tatra</strain>
        <tissue evidence="7">Young leaves</tissue>
    </source>
</reference>
<feature type="region of interest" description="Disordered" evidence="5">
    <location>
        <begin position="1"/>
        <end position="22"/>
    </location>
</feature>
<keyword evidence="3" id="KW-0508">mRNA splicing</keyword>
<keyword evidence="1" id="KW-0507">mRNA processing</keyword>
<dbReference type="GO" id="GO:0005681">
    <property type="term" value="C:spliceosomal complex"/>
    <property type="evidence" value="ECO:0007669"/>
    <property type="project" value="UniProtKB-KW"/>
</dbReference>